<accession>A0ABV2HF79</accession>
<protein>
    <submittedName>
        <fullName evidence="1">Uncharacterized protein</fullName>
    </submittedName>
</protein>
<dbReference type="EMBL" id="JBEPLI010000001">
    <property type="protein sequence ID" value="MET3589200.1"/>
    <property type="molecule type" value="Genomic_DNA"/>
</dbReference>
<organism evidence="1 2">
    <name type="scientific">Bartonella silvatica</name>
    <dbReference type="NCBI Taxonomy" id="357760"/>
    <lineage>
        <taxon>Bacteria</taxon>
        <taxon>Pseudomonadati</taxon>
        <taxon>Pseudomonadota</taxon>
        <taxon>Alphaproteobacteria</taxon>
        <taxon>Hyphomicrobiales</taxon>
        <taxon>Bartonellaceae</taxon>
        <taxon>Bartonella</taxon>
    </lineage>
</organism>
<dbReference type="RefSeq" id="WP_354188538.1">
    <property type="nucleotide sequence ID" value="NZ_JBEPLI010000001.1"/>
</dbReference>
<dbReference type="Proteomes" id="UP001549086">
    <property type="component" value="Unassembled WGS sequence"/>
</dbReference>
<name>A0ABV2HF79_9HYPH</name>
<evidence type="ECO:0000313" key="2">
    <source>
        <dbReference type="Proteomes" id="UP001549086"/>
    </source>
</evidence>
<comment type="caution">
    <text evidence="1">The sequence shown here is derived from an EMBL/GenBank/DDBJ whole genome shotgun (WGS) entry which is preliminary data.</text>
</comment>
<reference evidence="1 2" key="1">
    <citation type="submission" date="2024-06" db="EMBL/GenBank/DDBJ databases">
        <title>Genomic Encyclopedia of Type Strains, Phase IV (KMG-IV): sequencing the most valuable type-strain genomes for metagenomic binning, comparative biology and taxonomic classification.</title>
        <authorList>
            <person name="Goeker M."/>
        </authorList>
    </citation>
    <scope>NUCLEOTIDE SEQUENCE [LARGE SCALE GENOMIC DNA]</scope>
    <source>
        <strain evidence="1 2">DSM 23649</strain>
    </source>
</reference>
<sequence length="72" mass="7494">MRNFGSRDVYNLNDSTPVYANACSLSDFASQMDIQTLQIGTVTGMKNATIGGFTGGSEGKLSGGLQVSEGNL</sequence>
<evidence type="ECO:0000313" key="1">
    <source>
        <dbReference type="EMBL" id="MET3589200.1"/>
    </source>
</evidence>
<gene>
    <name evidence="1" type="ORF">ABID23_000270</name>
</gene>
<keyword evidence="2" id="KW-1185">Reference proteome</keyword>
<proteinExistence type="predicted"/>